<dbReference type="InterPro" id="IPR016181">
    <property type="entry name" value="Acyl_CoA_acyltransferase"/>
</dbReference>
<dbReference type="RefSeq" id="WP_239136424.1">
    <property type="nucleotide sequence ID" value="NZ_BAAAVW010000008.1"/>
</dbReference>
<protein>
    <recommendedName>
        <fullName evidence="1">N-acetyltransferase domain-containing protein</fullName>
    </recommendedName>
</protein>
<dbReference type="InterPro" id="IPR000182">
    <property type="entry name" value="GNAT_dom"/>
</dbReference>
<organism evidence="2 3">
    <name type="scientific">Dactylosporangium siamense</name>
    <dbReference type="NCBI Taxonomy" id="685454"/>
    <lineage>
        <taxon>Bacteria</taxon>
        <taxon>Bacillati</taxon>
        <taxon>Actinomycetota</taxon>
        <taxon>Actinomycetes</taxon>
        <taxon>Micromonosporales</taxon>
        <taxon>Micromonosporaceae</taxon>
        <taxon>Dactylosporangium</taxon>
    </lineage>
</organism>
<accession>A0A919PVC4</accession>
<dbReference type="Pfam" id="PF08445">
    <property type="entry name" value="FR47"/>
    <property type="match status" value="1"/>
</dbReference>
<name>A0A919PVC4_9ACTN</name>
<reference evidence="2" key="1">
    <citation type="submission" date="2021-01" db="EMBL/GenBank/DDBJ databases">
        <title>Whole genome shotgun sequence of Dactylosporangium siamense NBRC 106093.</title>
        <authorList>
            <person name="Komaki H."/>
            <person name="Tamura T."/>
        </authorList>
    </citation>
    <scope>NUCLEOTIDE SEQUENCE</scope>
    <source>
        <strain evidence="2">NBRC 106093</strain>
    </source>
</reference>
<dbReference type="SUPFAM" id="SSF55729">
    <property type="entry name" value="Acyl-CoA N-acyltransferases (Nat)"/>
    <property type="match status" value="1"/>
</dbReference>
<dbReference type="InterPro" id="IPR013653">
    <property type="entry name" value="GCN5-like_dom"/>
</dbReference>
<dbReference type="EMBL" id="BONQ01000113">
    <property type="protein sequence ID" value="GIG49223.1"/>
    <property type="molecule type" value="Genomic_DNA"/>
</dbReference>
<gene>
    <name evidence="2" type="ORF">Dsi01nite_072640</name>
</gene>
<dbReference type="Proteomes" id="UP000660611">
    <property type="component" value="Unassembled WGS sequence"/>
</dbReference>
<dbReference type="CDD" id="cd04301">
    <property type="entry name" value="NAT_SF"/>
    <property type="match status" value="1"/>
</dbReference>
<dbReference type="PROSITE" id="PS51186">
    <property type="entry name" value="GNAT"/>
    <property type="match status" value="1"/>
</dbReference>
<dbReference type="Gene3D" id="3.40.630.30">
    <property type="match status" value="1"/>
</dbReference>
<evidence type="ECO:0000313" key="2">
    <source>
        <dbReference type="EMBL" id="GIG49223.1"/>
    </source>
</evidence>
<dbReference type="GO" id="GO:0016747">
    <property type="term" value="F:acyltransferase activity, transferring groups other than amino-acyl groups"/>
    <property type="evidence" value="ECO:0007669"/>
    <property type="project" value="InterPro"/>
</dbReference>
<feature type="domain" description="N-acetyltransferase" evidence="1">
    <location>
        <begin position="96"/>
        <end position="228"/>
    </location>
</feature>
<comment type="caution">
    <text evidence="2">The sequence shown here is derived from an EMBL/GenBank/DDBJ whole genome shotgun (WGS) entry which is preliminary data.</text>
</comment>
<evidence type="ECO:0000313" key="3">
    <source>
        <dbReference type="Proteomes" id="UP000660611"/>
    </source>
</evidence>
<sequence length="228" mass="24262">MVLDHAAWASLTGPHARFAQGTGQALRYPDDVSPIMAVAPVPDAQAWTDLGALVGPGGLAFLSADLPAVPADWRIELQINGVQMVATDALRTEPSDEVVTLGTADAPEMLDLVARTQPGPFKPKTYELGTYLGVRRGGALVAMAGERLHPPGWTEISAVCTDAAYRGQGLATTLIRAVAHNICSRGETPFLHTGRDNTTAIRLYQALGFEIRRAVLFSALRSPGRNPQ</sequence>
<keyword evidence="3" id="KW-1185">Reference proteome</keyword>
<proteinExistence type="predicted"/>
<dbReference type="AlphaFoldDB" id="A0A919PVC4"/>
<evidence type="ECO:0000259" key="1">
    <source>
        <dbReference type="PROSITE" id="PS51186"/>
    </source>
</evidence>